<reference evidence="7 8" key="1">
    <citation type="submission" date="2019-09" db="EMBL/GenBank/DDBJ databases">
        <title>Genomes of family Cryomorphaceae.</title>
        <authorList>
            <person name="Bowman J.P."/>
        </authorList>
    </citation>
    <scope>NUCLEOTIDE SEQUENCE [LARGE SCALE GENOMIC DNA]</scope>
    <source>
        <strain evidence="7 8">LMG 25704</strain>
    </source>
</reference>
<comment type="subunit">
    <text evidence="6">Part of the ribosomal stalk of the 50S ribosomal subunit. The N-terminus interacts with L11 and the large rRNA to form the base of the stalk. The C-terminus forms an elongated spine to which L12 dimers bind in a sequential fashion forming a multimeric L10(L12)X complex.</text>
</comment>
<comment type="caution">
    <text evidence="7">The sequence shown here is derived from an EMBL/GenBank/DDBJ whole genome shotgun (WGS) entry which is preliminary data.</text>
</comment>
<keyword evidence="3 6" id="KW-0689">Ribosomal protein</keyword>
<dbReference type="NCBIfam" id="NF000955">
    <property type="entry name" value="PRK00099.1-1"/>
    <property type="match status" value="1"/>
</dbReference>
<dbReference type="SUPFAM" id="SSF160369">
    <property type="entry name" value="Ribosomal protein L10-like"/>
    <property type="match status" value="1"/>
</dbReference>
<evidence type="ECO:0000256" key="1">
    <source>
        <dbReference type="ARBA" id="ARBA00002633"/>
    </source>
</evidence>
<dbReference type="OrthoDB" id="1523686at2"/>
<protein>
    <recommendedName>
        <fullName evidence="5 6">Large ribosomal subunit protein uL10</fullName>
    </recommendedName>
</protein>
<dbReference type="InterPro" id="IPR022973">
    <property type="entry name" value="Ribosomal_uL10_bac"/>
</dbReference>
<evidence type="ECO:0000313" key="8">
    <source>
        <dbReference type="Proteomes" id="UP000468650"/>
    </source>
</evidence>
<dbReference type="HAMAP" id="MF_00362">
    <property type="entry name" value="Ribosomal_uL10"/>
    <property type="match status" value="1"/>
</dbReference>
<dbReference type="InterPro" id="IPR001790">
    <property type="entry name" value="Ribosomal_uL10"/>
</dbReference>
<proteinExistence type="inferred from homology"/>
<evidence type="ECO:0000256" key="5">
    <source>
        <dbReference type="ARBA" id="ARBA00035202"/>
    </source>
</evidence>
<dbReference type="InterPro" id="IPR043141">
    <property type="entry name" value="Ribosomal_uL10-like_sf"/>
</dbReference>
<keyword evidence="8" id="KW-1185">Reference proteome</keyword>
<accession>A0A6N6RGX8</accession>
<evidence type="ECO:0000313" key="7">
    <source>
        <dbReference type="EMBL" id="KAB2809725.1"/>
    </source>
</evidence>
<dbReference type="GO" id="GO:0005840">
    <property type="term" value="C:ribosome"/>
    <property type="evidence" value="ECO:0007669"/>
    <property type="project" value="UniProtKB-KW"/>
</dbReference>
<dbReference type="Proteomes" id="UP000468650">
    <property type="component" value="Unassembled WGS sequence"/>
</dbReference>
<evidence type="ECO:0000256" key="2">
    <source>
        <dbReference type="ARBA" id="ARBA00008889"/>
    </source>
</evidence>
<evidence type="ECO:0000256" key="6">
    <source>
        <dbReference type="HAMAP-Rule" id="MF_00362"/>
    </source>
</evidence>
<gene>
    <name evidence="6" type="primary">rplJ</name>
    <name evidence="7" type="ORF">F8C67_09185</name>
</gene>
<dbReference type="CDD" id="cd05797">
    <property type="entry name" value="Ribosomal_L10"/>
    <property type="match status" value="1"/>
</dbReference>
<dbReference type="GO" id="GO:0070180">
    <property type="term" value="F:large ribosomal subunit rRNA binding"/>
    <property type="evidence" value="ECO:0007669"/>
    <property type="project" value="UniProtKB-UniRule"/>
</dbReference>
<dbReference type="RefSeq" id="WP_151667548.1">
    <property type="nucleotide sequence ID" value="NZ_WBVO01000007.1"/>
</dbReference>
<dbReference type="Pfam" id="PF00466">
    <property type="entry name" value="Ribosomal_L10"/>
    <property type="match status" value="1"/>
</dbReference>
<dbReference type="GO" id="GO:1990904">
    <property type="term" value="C:ribonucleoprotein complex"/>
    <property type="evidence" value="ECO:0007669"/>
    <property type="project" value="UniProtKB-KW"/>
</dbReference>
<dbReference type="PANTHER" id="PTHR11560">
    <property type="entry name" value="39S RIBOSOMAL PROTEIN L10, MITOCHONDRIAL"/>
    <property type="match status" value="1"/>
</dbReference>
<sequence length="174" mass="18943">MTREEKNQEIEALVGILEGANTLYIADIAGLDAESTSNLRRQAFKNEIKISVVKNTLLKKAMERTEKPFEGLFEVLKGNTSIMVSEAGNAPAKLIKEFRKKSEKPILKGAYIEEAIYIGDDQLDALSNIKSKDELIGDVIALLQSPAKNVISALQGSAGNKVAGLVKALEERAQ</sequence>
<name>A0A6N6RGX8_9FLAO</name>
<keyword evidence="4 6" id="KW-0687">Ribonucleoprotein</keyword>
<dbReference type="EMBL" id="WBVO01000007">
    <property type="protein sequence ID" value="KAB2809725.1"/>
    <property type="molecule type" value="Genomic_DNA"/>
</dbReference>
<dbReference type="InterPro" id="IPR047865">
    <property type="entry name" value="Ribosomal_uL10_bac_type"/>
</dbReference>
<dbReference type="AlphaFoldDB" id="A0A6N6RGX8"/>
<evidence type="ECO:0000256" key="3">
    <source>
        <dbReference type="ARBA" id="ARBA00022980"/>
    </source>
</evidence>
<keyword evidence="6" id="KW-0694">RNA-binding</keyword>
<organism evidence="7 8">
    <name type="scientific">Phaeocystidibacter luteus</name>
    <dbReference type="NCBI Taxonomy" id="911197"/>
    <lineage>
        <taxon>Bacteria</taxon>
        <taxon>Pseudomonadati</taxon>
        <taxon>Bacteroidota</taxon>
        <taxon>Flavobacteriia</taxon>
        <taxon>Flavobacteriales</taxon>
        <taxon>Phaeocystidibacteraceae</taxon>
        <taxon>Phaeocystidibacter</taxon>
    </lineage>
</organism>
<dbReference type="GO" id="GO:0006412">
    <property type="term" value="P:translation"/>
    <property type="evidence" value="ECO:0007669"/>
    <property type="project" value="UniProtKB-UniRule"/>
</dbReference>
<comment type="function">
    <text evidence="1 6">Forms part of the ribosomal stalk, playing a central role in the interaction of the ribosome with GTP-bound translation factors.</text>
</comment>
<dbReference type="Gene3D" id="3.30.70.1730">
    <property type="match status" value="1"/>
</dbReference>
<keyword evidence="6" id="KW-0699">rRNA-binding</keyword>
<comment type="similarity">
    <text evidence="2 6">Belongs to the universal ribosomal protein uL10 family.</text>
</comment>
<evidence type="ECO:0000256" key="4">
    <source>
        <dbReference type="ARBA" id="ARBA00023274"/>
    </source>
</evidence>